<evidence type="ECO:0000256" key="2">
    <source>
        <dbReference type="SAM" id="Phobius"/>
    </source>
</evidence>
<evidence type="ECO:0000256" key="1">
    <source>
        <dbReference type="SAM" id="MobiDB-lite"/>
    </source>
</evidence>
<keyword evidence="2" id="KW-1133">Transmembrane helix</keyword>
<dbReference type="AlphaFoldDB" id="A0AAN9SY96"/>
<keyword evidence="2" id="KW-0472">Membrane</keyword>
<proteinExistence type="predicted"/>
<keyword evidence="2" id="KW-0812">Transmembrane</keyword>
<evidence type="ECO:0000313" key="4">
    <source>
        <dbReference type="Proteomes" id="UP001386955"/>
    </source>
</evidence>
<comment type="caution">
    <text evidence="3">The sequence shown here is derived from an EMBL/GenBank/DDBJ whole genome shotgun (WGS) entry which is preliminary data.</text>
</comment>
<feature type="transmembrane region" description="Helical" evidence="2">
    <location>
        <begin position="27"/>
        <end position="46"/>
    </location>
</feature>
<gene>
    <name evidence="3" type="ORF">VNO78_08607</name>
</gene>
<accession>A0AAN9SY96</accession>
<name>A0AAN9SY96_PSOTE</name>
<feature type="region of interest" description="Disordered" evidence="1">
    <location>
        <begin position="1"/>
        <end position="28"/>
    </location>
</feature>
<protein>
    <submittedName>
        <fullName evidence="3">Uncharacterized protein</fullName>
    </submittedName>
</protein>
<keyword evidence="4" id="KW-1185">Reference proteome</keyword>
<sequence>MLRSNNKKTLGKRKKEKGKRKKEKGNGYGYGYVCNAISFFLVSYALEMLPVEIPYSGKLRKPTQQQLRAHASCNFDQKLKT</sequence>
<feature type="compositionally biased region" description="Basic residues" evidence="1">
    <location>
        <begin position="1"/>
        <end position="23"/>
    </location>
</feature>
<reference evidence="3 4" key="1">
    <citation type="submission" date="2024-01" db="EMBL/GenBank/DDBJ databases">
        <title>The genomes of 5 underutilized Papilionoideae crops provide insights into root nodulation and disease resistanc.</title>
        <authorList>
            <person name="Jiang F."/>
        </authorList>
    </citation>
    <scope>NUCLEOTIDE SEQUENCE [LARGE SCALE GENOMIC DNA]</scope>
    <source>
        <strain evidence="3">DUOXIRENSHENG_FW03</strain>
        <tissue evidence="3">Leaves</tissue>
    </source>
</reference>
<evidence type="ECO:0000313" key="3">
    <source>
        <dbReference type="EMBL" id="KAK7406970.1"/>
    </source>
</evidence>
<dbReference type="Proteomes" id="UP001386955">
    <property type="component" value="Unassembled WGS sequence"/>
</dbReference>
<organism evidence="3 4">
    <name type="scientific">Psophocarpus tetragonolobus</name>
    <name type="common">Winged bean</name>
    <name type="synonym">Dolichos tetragonolobus</name>
    <dbReference type="NCBI Taxonomy" id="3891"/>
    <lineage>
        <taxon>Eukaryota</taxon>
        <taxon>Viridiplantae</taxon>
        <taxon>Streptophyta</taxon>
        <taxon>Embryophyta</taxon>
        <taxon>Tracheophyta</taxon>
        <taxon>Spermatophyta</taxon>
        <taxon>Magnoliopsida</taxon>
        <taxon>eudicotyledons</taxon>
        <taxon>Gunneridae</taxon>
        <taxon>Pentapetalae</taxon>
        <taxon>rosids</taxon>
        <taxon>fabids</taxon>
        <taxon>Fabales</taxon>
        <taxon>Fabaceae</taxon>
        <taxon>Papilionoideae</taxon>
        <taxon>50 kb inversion clade</taxon>
        <taxon>NPAAA clade</taxon>
        <taxon>indigoferoid/millettioid clade</taxon>
        <taxon>Phaseoleae</taxon>
        <taxon>Psophocarpus</taxon>
    </lineage>
</organism>
<dbReference type="EMBL" id="JAYMYS010000002">
    <property type="protein sequence ID" value="KAK7406970.1"/>
    <property type="molecule type" value="Genomic_DNA"/>
</dbReference>